<feature type="transmembrane region" description="Helical" evidence="7">
    <location>
        <begin position="285"/>
        <end position="304"/>
    </location>
</feature>
<feature type="transmembrane region" description="Helical" evidence="7">
    <location>
        <begin position="83"/>
        <end position="107"/>
    </location>
</feature>
<keyword evidence="6 7" id="KW-0472">Membrane</keyword>
<dbReference type="KEGG" id="amg:AMEC673_07465"/>
<dbReference type="RefSeq" id="WP_014976236.1">
    <property type="nucleotide sequence ID" value="NC_018678.1"/>
</dbReference>
<evidence type="ECO:0000256" key="5">
    <source>
        <dbReference type="ARBA" id="ARBA00022989"/>
    </source>
</evidence>
<feature type="transmembrane region" description="Helical" evidence="7">
    <location>
        <begin position="113"/>
        <end position="133"/>
    </location>
</feature>
<reference evidence="9" key="1">
    <citation type="journal article" date="2012" name="Sci. Rep.">
        <title>Genomes of surface isolates of Alteromonas macleodii: the life of a widespread marine opportunistic copiotroph.</title>
        <authorList>
            <person name="Lopez-Perez M."/>
            <person name="Gonzaga A."/>
            <person name="Martin-Cuadrado A.B."/>
            <person name="Onyshchenko O."/>
            <person name="Ghavidel A."/>
            <person name="Ghai R."/>
            <person name="Rodriguez-Valera F."/>
        </authorList>
    </citation>
    <scope>NUCLEOTIDE SEQUENCE [LARGE SCALE GENOMIC DNA]</scope>
    <source>
        <strain evidence="9">English Channel 673</strain>
    </source>
</reference>
<proteinExistence type="inferred from homology"/>
<keyword evidence="4 7" id="KW-0812">Transmembrane</keyword>
<dbReference type="PANTHER" id="PTHR30250">
    <property type="entry name" value="PST FAMILY PREDICTED COLANIC ACID TRANSPORTER"/>
    <property type="match status" value="1"/>
</dbReference>
<feature type="transmembrane region" description="Helical" evidence="7">
    <location>
        <begin position="316"/>
        <end position="339"/>
    </location>
</feature>
<organism evidence="8 9">
    <name type="scientific">Alteromonas macleodii (strain English Channel 673)</name>
    <dbReference type="NCBI Taxonomy" id="1004788"/>
    <lineage>
        <taxon>Bacteria</taxon>
        <taxon>Pseudomonadati</taxon>
        <taxon>Pseudomonadota</taxon>
        <taxon>Gammaproteobacteria</taxon>
        <taxon>Alteromonadales</taxon>
        <taxon>Alteromonadaceae</taxon>
        <taxon>Alteromonas/Salinimonas group</taxon>
        <taxon>Alteromonas</taxon>
    </lineage>
</organism>
<dbReference type="GO" id="GO:0005886">
    <property type="term" value="C:plasma membrane"/>
    <property type="evidence" value="ECO:0007669"/>
    <property type="project" value="UniProtKB-SubCell"/>
</dbReference>
<dbReference type="EMBL" id="CP003844">
    <property type="protein sequence ID" value="AFT74187.1"/>
    <property type="molecule type" value="Genomic_DNA"/>
</dbReference>
<dbReference type="Pfam" id="PF13440">
    <property type="entry name" value="Polysacc_synt_3"/>
    <property type="match status" value="1"/>
</dbReference>
<gene>
    <name evidence="8" type="ordered locus">AMEC673_07465</name>
</gene>
<evidence type="ECO:0000313" key="9">
    <source>
        <dbReference type="Proteomes" id="UP000006296"/>
    </source>
</evidence>
<accession>A0AB32ZXG8</accession>
<keyword evidence="5 7" id="KW-1133">Transmembrane helix</keyword>
<evidence type="ECO:0000256" key="4">
    <source>
        <dbReference type="ARBA" id="ARBA00022692"/>
    </source>
</evidence>
<sequence length="480" mass="53462">MSIRRNTITGTLWNVTRTFVVSVVEFVVYATLARYLTVEEFALLAFSLLVVEFANMLTTVGVNQNLIQREKWEQSYFRSVFTFILLLSFIISSFLAGAGGTLSYFYYSSEASLVILSLSLLPLFMALQSVYSAKLEREFLNKEITVIRTCTSIFFGVLTIILVLNSFGIWSIVISKILQHCVTLLLFMWRSKLPFELGINSLHIKEIKDFCLPLFGIALLNFFQSKGSNLLVGAALGAEKFAFISVSKKGYDILGQLTITSVNRMIVPSLSRVHSDNRVNRLYDIVYFSSLIVTPCYFGLGAVSEEFITLAFGEKYAASAIYLTLSTAAISGAIMAWYLPNLLISGGFTAAALKLKVVGFVRTMAVSGVTVWFGVEVMLASLTITTYLLLPVSFSITSKYFSISLVKMLKVNLPSIISSILMVSSIFLAKMFLVKDLELLFRLVALVCLGAMVYSLTLILFFRRDVLKVLQIAKSLRKNP</sequence>
<evidence type="ECO:0000256" key="3">
    <source>
        <dbReference type="ARBA" id="ARBA00022475"/>
    </source>
</evidence>
<feature type="transmembrane region" description="Helical" evidence="7">
    <location>
        <begin position="12"/>
        <end position="35"/>
    </location>
</feature>
<comment type="similarity">
    <text evidence="2">Belongs to the polysaccharide synthase family.</text>
</comment>
<feature type="transmembrane region" description="Helical" evidence="7">
    <location>
        <begin position="439"/>
        <end position="462"/>
    </location>
</feature>
<evidence type="ECO:0000313" key="8">
    <source>
        <dbReference type="EMBL" id="AFT74187.1"/>
    </source>
</evidence>
<protein>
    <submittedName>
        <fullName evidence="8">Polysaccharide transport protein</fullName>
    </submittedName>
</protein>
<evidence type="ECO:0000256" key="6">
    <source>
        <dbReference type="ARBA" id="ARBA00023136"/>
    </source>
</evidence>
<feature type="transmembrane region" description="Helical" evidence="7">
    <location>
        <begin position="145"/>
        <end position="163"/>
    </location>
</feature>
<dbReference type="InterPro" id="IPR050833">
    <property type="entry name" value="Poly_Biosynth_Transport"/>
</dbReference>
<feature type="transmembrane region" description="Helical" evidence="7">
    <location>
        <begin position="411"/>
        <end position="433"/>
    </location>
</feature>
<keyword evidence="3" id="KW-1003">Cell membrane</keyword>
<evidence type="ECO:0000256" key="2">
    <source>
        <dbReference type="ARBA" id="ARBA00007430"/>
    </source>
</evidence>
<evidence type="ECO:0000256" key="7">
    <source>
        <dbReference type="SAM" id="Phobius"/>
    </source>
</evidence>
<comment type="subcellular location">
    <subcellularLocation>
        <location evidence="1">Cell membrane</location>
        <topology evidence="1">Multi-pass membrane protein</topology>
    </subcellularLocation>
</comment>
<dbReference type="Proteomes" id="UP000006296">
    <property type="component" value="Chromosome"/>
</dbReference>
<feature type="transmembrane region" description="Helical" evidence="7">
    <location>
        <begin position="41"/>
        <end position="62"/>
    </location>
</feature>
<dbReference type="PANTHER" id="PTHR30250:SF10">
    <property type="entry name" value="LIPOPOLYSACCHARIDE BIOSYNTHESIS PROTEIN WZXC"/>
    <property type="match status" value="1"/>
</dbReference>
<dbReference type="AlphaFoldDB" id="A0AB32ZXG8"/>
<evidence type="ECO:0000256" key="1">
    <source>
        <dbReference type="ARBA" id="ARBA00004651"/>
    </source>
</evidence>
<feature type="transmembrane region" description="Helical" evidence="7">
    <location>
        <begin position="369"/>
        <end position="390"/>
    </location>
</feature>
<name>A0AB32ZXG8_ALTME</name>